<evidence type="ECO:0000313" key="4">
    <source>
        <dbReference type="Proteomes" id="UP000800094"/>
    </source>
</evidence>
<comment type="similarity">
    <text evidence="1">Belongs to the BolA/IbaG family.</text>
</comment>
<evidence type="ECO:0000256" key="1">
    <source>
        <dbReference type="RuleBase" id="RU003860"/>
    </source>
</evidence>
<dbReference type="GO" id="GO:0005759">
    <property type="term" value="C:mitochondrial matrix"/>
    <property type="evidence" value="ECO:0007669"/>
    <property type="project" value="TreeGrafter"/>
</dbReference>
<dbReference type="OrthoDB" id="411584at2759"/>
<dbReference type="Proteomes" id="UP000800094">
    <property type="component" value="Unassembled WGS sequence"/>
</dbReference>
<feature type="compositionally biased region" description="Basic and acidic residues" evidence="2">
    <location>
        <begin position="107"/>
        <end position="123"/>
    </location>
</feature>
<reference evidence="3" key="1">
    <citation type="journal article" date="2020" name="Stud. Mycol.">
        <title>101 Dothideomycetes genomes: a test case for predicting lifestyles and emergence of pathogens.</title>
        <authorList>
            <person name="Haridas S."/>
            <person name="Albert R."/>
            <person name="Binder M."/>
            <person name="Bloem J."/>
            <person name="Labutti K."/>
            <person name="Salamov A."/>
            <person name="Andreopoulos B."/>
            <person name="Baker S."/>
            <person name="Barry K."/>
            <person name="Bills G."/>
            <person name="Bluhm B."/>
            <person name="Cannon C."/>
            <person name="Castanera R."/>
            <person name="Culley D."/>
            <person name="Daum C."/>
            <person name="Ezra D."/>
            <person name="Gonzalez J."/>
            <person name="Henrissat B."/>
            <person name="Kuo A."/>
            <person name="Liang C."/>
            <person name="Lipzen A."/>
            <person name="Lutzoni F."/>
            <person name="Magnuson J."/>
            <person name="Mondo S."/>
            <person name="Nolan M."/>
            <person name="Ohm R."/>
            <person name="Pangilinan J."/>
            <person name="Park H.-J."/>
            <person name="Ramirez L."/>
            <person name="Alfaro M."/>
            <person name="Sun H."/>
            <person name="Tritt A."/>
            <person name="Yoshinaga Y."/>
            <person name="Zwiers L.-H."/>
            <person name="Turgeon B."/>
            <person name="Goodwin S."/>
            <person name="Spatafora J."/>
            <person name="Crous P."/>
            <person name="Grigoriev I."/>
        </authorList>
    </citation>
    <scope>NUCLEOTIDE SEQUENCE</scope>
    <source>
        <strain evidence="3">CBS 122368</strain>
    </source>
</reference>
<dbReference type="PIRSF" id="PIRSF003113">
    <property type="entry name" value="BolA"/>
    <property type="match status" value="1"/>
</dbReference>
<organism evidence="3 4">
    <name type="scientific">Trematosphaeria pertusa</name>
    <dbReference type="NCBI Taxonomy" id="390896"/>
    <lineage>
        <taxon>Eukaryota</taxon>
        <taxon>Fungi</taxon>
        <taxon>Dikarya</taxon>
        <taxon>Ascomycota</taxon>
        <taxon>Pezizomycotina</taxon>
        <taxon>Dothideomycetes</taxon>
        <taxon>Pleosporomycetidae</taxon>
        <taxon>Pleosporales</taxon>
        <taxon>Massarineae</taxon>
        <taxon>Trematosphaeriaceae</taxon>
        <taxon>Trematosphaeria</taxon>
    </lineage>
</organism>
<evidence type="ECO:0000313" key="3">
    <source>
        <dbReference type="EMBL" id="KAF2254464.1"/>
    </source>
</evidence>
<dbReference type="Pfam" id="PF01722">
    <property type="entry name" value="BolA"/>
    <property type="match status" value="1"/>
</dbReference>
<dbReference type="InterPro" id="IPR002634">
    <property type="entry name" value="BolA"/>
</dbReference>
<dbReference type="EMBL" id="ML987190">
    <property type="protein sequence ID" value="KAF2254464.1"/>
    <property type="molecule type" value="Genomic_DNA"/>
</dbReference>
<dbReference type="SUPFAM" id="SSF82657">
    <property type="entry name" value="BolA-like"/>
    <property type="match status" value="1"/>
</dbReference>
<protein>
    <submittedName>
        <fullName evidence="3">Bola-domain-containing protein</fullName>
    </submittedName>
</protein>
<gene>
    <name evidence="3" type="ORF">BU26DRAFT_138939</name>
</gene>
<proteinExistence type="inferred from homology"/>
<dbReference type="PANTHER" id="PTHR46230:SF7">
    <property type="entry name" value="BOLA-LIKE PROTEIN 1"/>
    <property type="match status" value="1"/>
</dbReference>
<dbReference type="GeneID" id="54573121"/>
<accession>A0A6A6IVM2</accession>
<feature type="region of interest" description="Disordered" evidence="2">
    <location>
        <begin position="98"/>
        <end position="123"/>
    </location>
</feature>
<dbReference type="RefSeq" id="XP_033689468.1">
    <property type="nucleotide sequence ID" value="XM_033819791.1"/>
</dbReference>
<sequence length="123" mass="13983">MFLRRLAVAGKRFAATMAQSMTPVEDAMRAKETFKPTTLEIFNDSHKHAHHQAMQGVTSRETHFRVIITSEAFKSKMQIARHRLVNAVLKDELSREGGIHALQLKTRTPDEEGRQTQKDAAEQ</sequence>
<dbReference type="AlphaFoldDB" id="A0A6A6IVM2"/>
<dbReference type="GO" id="GO:0044572">
    <property type="term" value="P:[4Fe-4S] cluster assembly"/>
    <property type="evidence" value="ECO:0007669"/>
    <property type="project" value="TreeGrafter"/>
</dbReference>
<evidence type="ECO:0000256" key="2">
    <source>
        <dbReference type="SAM" id="MobiDB-lite"/>
    </source>
</evidence>
<dbReference type="Gene3D" id="3.30.300.90">
    <property type="entry name" value="BolA-like"/>
    <property type="match status" value="1"/>
</dbReference>
<dbReference type="InterPro" id="IPR036065">
    <property type="entry name" value="BolA-like_sf"/>
</dbReference>
<name>A0A6A6IVM2_9PLEO</name>
<dbReference type="PANTHER" id="PTHR46230">
    <property type="match status" value="1"/>
</dbReference>
<keyword evidence="4" id="KW-1185">Reference proteome</keyword>